<organism evidence="2 4">
    <name type="scientific">Acutalibacter muris</name>
    <dbReference type="NCBI Taxonomy" id="1796620"/>
    <lineage>
        <taxon>Bacteria</taxon>
        <taxon>Bacillati</taxon>
        <taxon>Bacillota</taxon>
        <taxon>Clostridia</taxon>
        <taxon>Eubacteriales</taxon>
        <taxon>Acutalibacteraceae</taxon>
        <taxon>Acutalibacter</taxon>
    </lineage>
</organism>
<reference evidence="3" key="2">
    <citation type="submission" date="2017-05" db="EMBL/GenBank/DDBJ databases">
        <title>Improved OligoMM genomes.</title>
        <authorList>
            <person name="Garzetti D."/>
        </authorList>
    </citation>
    <scope>NUCLEOTIDE SEQUENCE [LARGE SCALE GENOMIC DNA]</scope>
    <source>
        <strain evidence="3">KB18</strain>
    </source>
</reference>
<gene>
    <name evidence="1" type="ORF">ADH66_16405</name>
    <name evidence="2" type="ORF">I5Q82_06795</name>
</gene>
<evidence type="ECO:0000313" key="2">
    <source>
        <dbReference type="EMBL" id="QQR31373.1"/>
    </source>
</evidence>
<sequence length="148" mass="17684">MTELERVSHETMVFMRGKYRLDEMGDGKDELKFRQGKKTLLTVYTREDRFDFMIIFGKAEREAFETRREEFSPWVREVYDGSKTYHDGKWMMFGVDSVKRLEEIKPLILMKKRPNRKPPLEEKDFADGQRFAIHTDSYTADEITQAIL</sequence>
<name>A0A1Z2XUI9_9FIRM</name>
<dbReference type="InterPro" id="IPR024265">
    <property type="entry name" value="DUF3788"/>
</dbReference>
<proteinExistence type="predicted"/>
<dbReference type="KEGG" id="amur:ADH66_16405"/>
<dbReference type="Proteomes" id="UP000196710">
    <property type="component" value="Chromosome"/>
</dbReference>
<dbReference type="AlphaFoldDB" id="A0A1Z2XUI9"/>
<dbReference type="Pfam" id="PF12663">
    <property type="entry name" value="DUF3788"/>
    <property type="match status" value="1"/>
</dbReference>
<keyword evidence="3" id="KW-1185">Reference proteome</keyword>
<protein>
    <submittedName>
        <fullName evidence="2">DUF3788 family protein</fullName>
    </submittedName>
</protein>
<evidence type="ECO:0000313" key="1">
    <source>
        <dbReference type="EMBL" id="ASB42103.1"/>
    </source>
</evidence>
<reference evidence="1" key="1">
    <citation type="journal article" date="2017" name="Genome Announc.">
        <title>High-Quality Whole-Genome Sequences of the Oligo-Mouse-Microbiota Bacterial Community.</title>
        <authorList>
            <person name="Garzetti D."/>
            <person name="Brugiroux S."/>
            <person name="Bunk B."/>
            <person name="Pukall R."/>
            <person name="McCoy K.D."/>
            <person name="Macpherson A.J."/>
            <person name="Stecher B."/>
        </authorList>
    </citation>
    <scope>NUCLEOTIDE SEQUENCE</scope>
    <source>
        <strain evidence="1">KB18</strain>
    </source>
</reference>
<reference evidence="2 4" key="3">
    <citation type="submission" date="2020-11" db="EMBL/GenBank/DDBJ databases">
        <title>Closed and high quality bacterial genomes of the OMM12 community.</title>
        <authorList>
            <person name="Marbouty M."/>
            <person name="Lamy-Besnier Q."/>
            <person name="Debarbieux L."/>
            <person name="Koszul R."/>
        </authorList>
    </citation>
    <scope>NUCLEOTIDE SEQUENCE [LARGE SCALE GENOMIC DNA]</scope>
    <source>
        <strain evidence="2 4">KB18</strain>
    </source>
</reference>
<accession>A0A1Z2XUI9</accession>
<dbReference type="Proteomes" id="UP000596035">
    <property type="component" value="Chromosome"/>
</dbReference>
<dbReference type="RefSeq" id="WP_066538631.1">
    <property type="nucleotide sequence ID" value="NZ_CAJTCQ010000001.1"/>
</dbReference>
<dbReference type="EMBL" id="CP021422">
    <property type="protein sequence ID" value="ASB42103.1"/>
    <property type="molecule type" value="Genomic_DNA"/>
</dbReference>
<dbReference type="EMBL" id="CP065321">
    <property type="protein sequence ID" value="QQR31373.1"/>
    <property type="molecule type" value="Genomic_DNA"/>
</dbReference>
<evidence type="ECO:0000313" key="4">
    <source>
        <dbReference type="Proteomes" id="UP000596035"/>
    </source>
</evidence>
<evidence type="ECO:0000313" key="3">
    <source>
        <dbReference type="Proteomes" id="UP000196710"/>
    </source>
</evidence>